<feature type="transmembrane region" description="Helical" evidence="1">
    <location>
        <begin position="175"/>
        <end position="206"/>
    </location>
</feature>
<reference evidence="2" key="1">
    <citation type="submission" date="2016-11" db="UniProtKB">
        <authorList>
            <consortium name="WormBaseParasite"/>
        </authorList>
    </citation>
    <scope>IDENTIFICATION</scope>
    <source>
        <strain evidence="2">pt0022</strain>
    </source>
</reference>
<feature type="transmembrane region" description="Helical" evidence="1">
    <location>
        <begin position="82"/>
        <end position="103"/>
    </location>
</feature>
<feature type="transmembrane region" description="Helical" evidence="1">
    <location>
        <begin position="115"/>
        <end position="138"/>
    </location>
</feature>
<keyword evidence="1" id="KW-0812">Transmembrane</keyword>
<keyword evidence="1" id="KW-0472">Membrane</keyword>
<evidence type="ECO:0000256" key="1">
    <source>
        <dbReference type="SAM" id="Phobius"/>
    </source>
</evidence>
<accession>A0A1I8F0U9</accession>
<evidence type="ECO:0000313" key="2">
    <source>
        <dbReference type="WBParaSite" id="maker-PairedContig_863-snap-gene-0.14-mRNA-1"/>
    </source>
</evidence>
<sequence length="257" mass="28752">MANIKIQVMNKEMTEPNQGNGMTESTTIVKTVKRRNRCCCSLLHVTTATLLIGCLELCYFSYEIFSTVYHFIQTGEQYLLSLSISLFGILLALIASVLLFVAIKTSTPYLLVPHLLMQAAAICVLLLICLFCLFALIAGTSLDFRIVNAEDGAVNDLALIMTGKSTYELIYISRAFALILSFICIFLFLLSLVQIWMIIIVFRCFFHLQEKAILKTQCKAMNGVRASSKRQNCTANDAKNNNCFSLEMNSTKFIGEN</sequence>
<keyword evidence="1" id="KW-1133">Transmembrane helix</keyword>
<dbReference type="PANTHER" id="PTHR34851">
    <property type="entry name" value="PROTEIN CBG05235-RELATED"/>
    <property type="match status" value="1"/>
</dbReference>
<dbReference type="WBParaSite" id="maker-PairedContig_863-snap-gene-0.14-mRNA-1">
    <property type="protein sequence ID" value="maker-PairedContig_863-snap-gene-0.14-mRNA-1"/>
    <property type="gene ID" value="maker-PairedContig_863-snap-gene-0.14"/>
</dbReference>
<organism evidence="2">
    <name type="scientific">Wuchereria bancrofti</name>
    <dbReference type="NCBI Taxonomy" id="6293"/>
    <lineage>
        <taxon>Eukaryota</taxon>
        <taxon>Metazoa</taxon>
        <taxon>Ecdysozoa</taxon>
        <taxon>Nematoda</taxon>
        <taxon>Chromadorea</taxon>
        <taxon>Rhabditida</taxon>
        <taxon>Spirurina</taxon>
        <taxon>Spiruromorpha</taxon>
        <taxon>Filarioidea</taxon>
        <taxon>Onchocercidae</taxon>
        <taxon>Wuchereria</taxon>
    </lineage>
</organism>
<dbReference type="PANTHER" id="PTHR34851:SF5">
    <property type="entry name" value="MARVEL DOMAIN-CONTAINING PROTEIN"/>
    <property type="match status" value="1"/>
</dbReference>
<evidence type="ECO:0008006" key="3">
    <source>
        <dbReference type="Google" id="ProtNLM"/>
    </source>
</evidence>
<proteinExistence type="predicted"/>
<dbReference type="AlphaFoldDB" id="A0A1I8F0U9"/>
<protein>
    <recommendedName>
        <fullName evidence="3">MARVEL domain-containing protein</fullName>
    </recommendedName>
</protein>
<name>A0A1I8F0U9_WUCBA</name>